<dbReference type="InterPro" id="IPR036736">
    <property type="entry name" value="ACP-like_sf"/>
</dbReference>
<organism evidence="5">
    <name type="scientific">Pseudomonas sp. Hg7Tf</name>
    <dbReference type="NCBI Taxonomy" id="3236988"/>
    <lineage>
        <taxon>Bacteria</taxon>
        <taxon>Pseudomonadati</taxon>
        <taxon>Pseudomonadota</taxon>
        <taxon>Gammaproteobacteria</taxon>
        <taxon>Pseudomonadales</taxon>
        <taxon>Pseudomonadaceae</taxon>
        <taxon>Pseudomonas</taxon>
    </lineage>
</organism>
<dbReference type="Pfam" id="PF00668">
    <property type="entry name" value="Condensation"/>
    <property type="match status" value="2"/>
</dbReference>
<dbReference type="GO" id="GO:0003824">
    <property type="term" value="F:catalytic activity"/>
    <property type="evidence" value="ECO:0007669"/>
    <property type="project" value="InterPro"/>
</dbReference>
<keyword evidence="2" id="KW-0596">Phosphopantetheine</keyword>
<dbReference type="FunFam" id="3.40.50.12780:FF:000012">
    <property type="entry name" value="Non-ribosomal peptide synthetase"/>
    <property type="match status" value="2"/>
</dbReference>
<dbReference type="FunFam" id="2.30.38.10:FF:000001">
    <property type="entry name" value="Non-ribosomal peptide synthetase PvdI"/>
    <property type="match status" value="2"/>
</dbReference>
<dbReference type="Pfam" id="PF00550">
    <property type="entry name" value="PP-binding"/>
    <property type="match status" value="2"/>
</dbReference>
<dbReference type="SUPFAM" id="SSF47336">
    <property type="entry name" value="ACP-like"/>
    <property type="match status" value="2"/>
</dbReference>
<reference evidence="5" key="1">
    <citation type="submission" date="2024-07" db="EMBL/GenBank/DDBJ databases">
        <title>Identification and characteristics of a novel species of coltsfoot's symbiotic bacteria.</title>
        <authorList>
            <person name="Juszczyk A."/>
            <person name="Jasielczuk I."/>
            <person name="Gurgul A."/>
            <person name="Rogala M."/>
            <person name="Kowalczyk A."/>
            <person name="Szmatola T."/>
            <person name="Kosecka-Strojek M."/>
            <person name="Arent Z."/>
            <person name="Latowski D."/>
        </authorList>
    </citation>
    <scope>NUCLEOTIDE SEQUENCE</scope>
    <source>
        <strain evidence="5">Hg7Tf</strain>
    </source>
</reference>
<dbReference type="SUPFAM" id="SSF56801">
    <property type="entry name" value="Acetyl-CoA synthetase-like"/>
    <property type="match status" value="2"/>
</dbReference>
<evidence type="ECO:0000256" key="1">
    <source>
        <dbReference type="ARBA" id="ARBA00001957"/>
    </source>
</evidence>
<dbReference type="Gene3D" id="2.30.38.10">
    <property type="entry name" value="Luciferase, Domain 3"/>
    <property type="match status" value="2"/>
</dbReference>
<dbReference type="InterPro" id="IPR020845">
    <property type="entry name" value="AMP-binding_CS"/>
</dbReference>
<comment type="cofactor">
    <cofactor evidence="1">
        <name>pantetheine 4'-phosphate</name>
        <dbReference type="ChEBI" id="CHEBI:47942"/>
    </cofactor>
</comment>
<dbReference type="RefSeq" id="WP_280040879.1">
    <property type="nucleotide sequence ID" value="NZ_CP162607.1"/>
</dbReference>
<dbReference type="GO" id="GO:0005829">
    <property type="term" value="C:cytosol"/>
    <property type="evidence" value="ECO:0007669"/>
    <property type="project" value="TreeGrafter"/>
</dbReference>
<evidence type="ECO:0000313" key="5">
    <source>
        <dbReference type="EMBL" id="XDK38011.1"/>
    </source>
</evidence>
<dbReference type="PANTHER" id="PTHR45527">
    <property type="entry name" value="NONRIBOSOMAL PEPTIDE SYNTHETASE"/>
    <property type="match status" value="1"/>
</dbReference>
<feature type="domain" description="Carrier" evidence="4">
    <location>
        <begin position="2099"/>
        <end position="2174"/>
    </location>
</feature>
<dbReference type="PROSITE" id="PS50075">
    <property type="entry name" value="CARRIER"/>
    <property type="match status" value="2"/>
</dbReference>
<dbReference type="InterPro" id="IPR006162">
    <property type="entry name" value="Ppantetheine_attach_site"/>
</dbReference>
<dbReference type="Pfam" id="PF13193">
    <property type="entry name" value="AMP-binding_C"/>
    <property type="match status" value="2"/>
</dbReference>
<dbReference type="Gene3D" id="3.40.50.980">
    <property type="match status" value="4"/>
</dbReference>
<dbReference type="GO" id="GO:0043041">
    <property type="term" value="P:amino acid activation for nonribosomal peptide biosynthetic process"/>
    <property type="evidence" value="ECO:0007669"/>
    <property type="project" value="TreeGrafter"/>
</dbReference>
<dbReference type="SUPFAM" id="SSF52777">
    <property type="entry name" value="CoA-dependent acyltransferases"/>
    <property type="match status" value="4"/>
</dbReference>
<sequence length="2198" mass="243970">MNAEDARKLARRFIELPLEKRRIFLQGLAREGVDFAQFPIPAQVPVAERDGLSYAQQRMWLLWQLEPASPAYNLPGAVRLRGTLEVAALEQAFASLVQRHETLRSVFVQQPDERLVISAASQWPQVDHLDLTAMAQLPREQQVRELAQQQSLQPFDLARGPLMRITLLKLKADEHVLLLTLHHSVADGWSMNVLIEEFSQLYAAHLGKQVPALPALAIQYSDYALWQRRWLEAGEQQRQLTYWLDQLGNDHPTLELPLDHSRPAQPSYRGRRHEFALDPALVERLRSFARQHNVTLFMLLLAGFNLLLQRYSGQQDIRIGSPIANRNRAEVEGLIGCFVNTQVLRNHVDGQMSVIRFLEQVKAVVLGAQAHQDLPFEQLVEALKLERDASRTPLFQVMYNHQPQVADVGAYSLACGLTLEPLQWQTRTTVFDLTLDTYEQGGELHAALTYASDLFEASTIERLAGHWQALLQAMMEAPQQRIAALPMLDADEHQATIDDWNQTVADYPIEHCLHQRIAQRARASATAVAVTCGAQQLTYAQLNGRANALAHTLIARGVGPDVLVGLAVERSLEMVIGLLAILKAGGAYVPLDPAYPRERLAYMIEDSGIALLLTQPALHGQLPVPADLPVLLLEEGAQTLREDDPQTTVTPDNLAYVIYTSGSTGKPKGTLLPHRNVLRLFAATDRWFNFGPQDVWSLFHSYGFDFSVWEIFGALLYGGRLLVVPHEISRSPREFYQLLCAEGVTVLNQTPSAFKALMHVACSGPGKQALRQVIFGGEALDVKSLRPWFERFGDRAPQLVNMYGITETTVHVTYRPLSMADLEREANSPIGEPIADLSWYLLDGDLNPVPKGCVGELYVGRAGLARGYLKRGELTATRFVPDPFGAEGGRLYRTGDLARYQADGMIEYIGRIDHQLKIRGFRIELGEIEARLLADDAVGSVAVLPWGEGEALQLVAYLVPRDAALVTASSEVQAQLREHLKRALRIELPEYMVPAHLLLLSELPLTTNGKLDRKALPAPDASLLQQDYVAPQGQIEETVARIWADVLQLPQVGAEDDFFALGGHSLLATQVVSRLRQALDLQVPLKRLFEHATLRAFAASLQEQAPARQAPLLPADRGQPLLLSYAQERQWYLWQLNPQSNAYHIPTALRLRGPLDVAALQRAFDAMVARHETLRTTFIERDGQLLQSIAPTASLPIEVESLSGHGEGGGQISAWIETQSSRLFDLEQGPLLRVGVLRLAADDHVLSLTQHHIVSDAWSMQRMVEELLQFYNGFSQGQPVHLPALAVQYADYAQWQRAQMASGERERQLAYWTAQLGNEHPVLELPLDHLRPAQASTRGATLGVCLTPVLSAQLKALAQAEGATLYMVLLTSLQIVLHRYSRQSTIRVGVPVANRHQLETEGLIGFFVNTQVMQARIDSHMAVSTLLQQVRQSALEAQANQDLPFEQLVEALQPQRDVSHHPLFQVLFNHQAQARQAALPKQLGALSLEGLALASKTSQFDLMLDTFDSTEGIEALFTYARDLFEASTIERLAGHWQALLQAMVEAPQQRIAALPMLDADEHQATIDDWNQTVADHPVEHCLHQRIAQRARASATAVAVTCGAQQLTYAQLNGRANALAHTLIARGVGPDVLVGLAVERSLEMVIGLLAILKAGGAYVPLDPAYPRERLAYMIEDSGIALLLTQPALHGQLPVPADLPVLLLEEGAQTLREDDPQTTVTPDNLAYVIYTSGSTGKPKGTLLPHRNVLRLFAATDRWFNFGPQDVWSLFHSYGFDFSVWEIFGALLYGGRLLVVPHEISRSPREFYQLLCAEGVTVLNQTPSAFKALMHVACSEPGKQALRQVIFGGEALDVKSLRPWFERFGDRAPQLVNMYGITETTVHVTYRPLSMADLEREASSPIGEPIADLSWYLLDGDLNPVPKGCVGELYVGRAGLARGYLKRGELTATRFVPDPFGAEGGRLYRTGDLARYQADGVIEYIGRIDHQLKIRGFRVELGEIEARLLADDAVGSVAVLPWGEGEALQLVAYLVPRDAALVTASSEVQAQLREHLKRALRIELPEYMVPAHLLLLSELPLTTNGKLDRKALPAPDANLLQQDYVAPKSDLEQRLAQIWQDVLSLDRVGRNDDFFALGGHSLQLVMLLSRIRSELGVELKIRDFHGLRTLGELAAYLEQDVSVQSQDAELDQIFGVLDELETENV</sequence>
<dbReference type="EMBL" id="CP162607">
    <property type="protein sequence ID" value="XDK38011.1"/>
    <property type="molecule type" value="Genomic_DNA"/>
</dbReference>
<dbReference type="CDD" id="cd19531">
    <property type="entry name" value="LCL_NRPS-like"/>
    <property type="match status" value="2"/>
</dbReference>
<dbReference type="InterPro" id="IPR010071">
    <property type="entry name" value="AA_adenyl_dom"/>
</dbReference>
<dbReference type="Pfam" id="PF00501">
    <property type="entry name" value="AMP-binding"/>
    <property type="match status" value="2"/>
</dbReference>
<dbReference type="InterPro" id="IPR025110">
    <property type="entry name" value="AMP-bd_C"/>
</dbReference>
<dbReference type="InterPro" id="IPR020806">
    <property type="entry name" value="PKS_PP-bd"/>
</dbReference>
<name>A0AB39HZM0_9PSED</name>
<dbReference type="InterPro" id="IPR045851">
    <property type="entry name" value="AMP-bd_C_sf"/>
</dbReference>
<dbReference type="GO" id="GO:0044550">
    <property type="term" value="P:secondary metabolite biosynthetic process"/>
    <property type="evidence" value="ECO:0007669"/>
    <property type="project" value="TreeGrafter"/>
</dbReference>
<dbReference type="Gene3D" id="3.30.559.10">
    <property type="entry name" value="Chloramphenicol acetyltransferase-like domain"/>
    <property type="match status" value="2"/>
</dbReference>
<dbReference type="CDD" id="cd17643">
    <property type="entry name" value="A_NRPS_Cytc1-like"/>
    <property type="match status" value="2"/>
</dbReference>
<dbReference type="PROSITE" id="PS00455">
    <property type="entry name" value="AMP_BINDING"/>
    <property type="match status" value="2"/>
</dbReference>
<keyword evidence="3" id="KW-0597">Phosphoprotein</keyword>
<dbReference type="FunFam" id="3.30.559.10:FF:000012">
    <property type="entry name" value="Non-ribosomal peptide synthetase"/>
    <property type="match status" value="2"/>
</dbReference>
<dbReference type="NCBIfam" id="TIGR01733">
    <property type="entry name" value="AA-adenyl-dom"/>
    <property type="match status" value="2"/>
</dbReference>
<gene>
    <name evidence="5" type="ORF">AB4Y39_04855</name>
</gene>
<evidence type="ECO:0000256" key="2">
    <source>
        <dbReference type="ARBA" id="ARBA00022450"/>
    </source>
</evidence>
<dbReference type="SMART" id="SM00823">
    <property type="entry name" value="PKS_PP"/>
    <property type="match status" value="2"/>
</dbReference>
<dbReference type="NCBIfam" id="NF003417">
    <property type="entry name" value="PRK04813.1"/>
    <property type="match status" value="2"/>
</dbReference>
<protein>
    <submittedName>
        <fullName evidence="5">Non-ribosomal peptide synthetase</fullName>
    </submittedName>
</protein>
<dbReference type="FunFam" id="3.40.50.980:FF:000002">
    <property type="entry name" value="Enterobactin synthetase component F"/>
    <property type="match status" value="2"/>
</dbReference>
<dbReference type="Gene3D" id="3.30.559.30">
    <property type="entry name" value="Nonribosomal peptide synthetase, condensation domain"/>
    <property type="match status" value="2"/>
</dbReference>
<dbReference type="FunFam" id="3.30.300.30:FF:000015">
    <property type="entry name" value="Nonribosomal peptide synthase SidD"/>
    <property type="match status" value="2"/>
</dbReference>
<feature type="domain" description="Carrier" evidence="4">
    <location>
        <begin position="1030"/>
        <end position="1105"/>
    </location>
</feature>
<proteinExistence type="predicted"/>
<dbReference type="InterPro" id="IPR001242">
    <property type="entry name" value="Condensation_dom"/>
</dbReference>
<evidence type="ECO:0000256" key="3">
    <source>
        <dbReference type="ARBA" id="ARBA00022553"/>
    </source>
</evidence>
<dbReference type="Gene3D" id="3.30.300.30">
    <property type="match status" value="2"/>
</dbReference>
<evidence type="ECO:0000259" key="4">
    <source>
        <dbReference type="PROSITE" id="PS50075"/>
    </source>
</evidence>
<dbReference type="PANTHER" id="PTHR45527:SF14">
    <property type="entry name" value="PLIPASTATIN SYNTHASE SUBUNIT B"/>
    <property type="match status" value="1"/>
</dbReference>
<dbReference type="PROSITE" id="PS00012">
    <property type="entry name" value="PHOSPHOPANTETHEINE"/>
    <property type="match status" value="2"/>
</dbReference>
<dbReference type="FunFam" id="1.10.1200.10:FF:000005">
    <property type="entry name" value="Nonribosomal peptide synthetase 1"/>
    <property type="match status" value="2"/>
</dbReference>
<dbReference type="InterPro" id="IPR023213">
    <property type="entry name" value="CAT-like_dom_sf"/>
</dbReference>
<dbReference type="Gene3D" id="1.10.1200.10">
    <property type="entry name" value="ACP-like"/>
    <property type="match status" value="2"/>
</dbReference>
<accession>A0AB39HZM0</accession>
<dbReference type="InterPro" id="IPR000873">
    <property type="entry name" value="AMP-dep_synth/lig_dom"/>
</dbReference>
<dbReference type="GO" id="GO:0031177">
    <property type="term" value="F:phosphopantetheine binding"/>
    <property type="evidence" value="ECO:0007669"/>
    <property type="project" value="InterPro"/>
</dbReference>
<dbReference type="InterPro" id="IPR009081">
    <property type="entry name" value="PP-bd_ACP"/>
</dbReference>